<dbReference type="AlphaFoldDB" id="A0AAV0KVD2"/>
<dbReference type="NCBIfam" id="TIGR00756">
    <property type="entry name" value="PPR"/>
    <property type="match status" value="4"/>
</dbReference>
<dbReference type="Pfam" id="PF12854">
    <property type="entry name" value="PPR_1"/>
    <property type="match status" value="1"/>
</dbReference>
<feature type="repeat" description="PPR" evidence="3">
    <location>
        <begin position="75"/>
        <end position="109"/>
    </location>
</feature>
<keyword evidence="5" id="KW-1185">Reference proteome</keyword>
<evidence type="ECO:0000256" key="2">
    <source>
        <dbReference type="ARBA" id="ARBA00022737"/>
    </source>
</evidence>
<reference evidence="4" key="1">
    <citation type="submission" date="2022-08" db="EMBL/GenBank/DDBJ databases">
        <authorList>
            <person name="Gutierrez-Valencia J."/>
        </authorList>
    </citation>
    <scope>NUCLEOTIDE SEQUENCE</scope>
</reference>
<accession>A0AAV0KVD2</accession>
<evidence type="ECO:0008006" key="6">
    <source>
        <dbReference type="Google" id="ProtNLM"/>
    </source>
</evidence>
<dbReference type="EMBL" id="CAMGYJ010000005">
    <property type="protein sequence ID" value="CAI0425464.1"/>
    <property type="molecule type" value="Genomic_DNA"/>
</dbReference>
<comment type="similarity">
    <text evidence="1">Belongs to the PPR family. P subfamily.</text>
</comment>
<name>A0AAV0KVD2_9ROSI</name>
<dbReference type="Proteomes" id="UP001154282">
    <property type="component" value="Unassembled WGS sequence"/>
</dbReference>
<evidence type="ECO:0000313" key="5">
    <source>
        <dbReference type="Proteomes" id="UP001154282"/>
    </source>
</evidence>
<dbReference type="PANTHER" id="PTHR47941">
    <property type="entry name" value="PENTATRICOPEPTIDE REPEAT-CONTAINING PROTEIN 3, MITOCHONDRIAL"/>
    <property type="match status" value="1"/>
</dbReference>
<proteinExistence type="inferred from homology"/>
<dbReference type="InterPro" id="IPR011990">
    <property type="entry name" value="TPR-like_helical_dom_sf"/>
</dbReference>
<dbReference type="Pfam" id="PF13041">
    <property type="entry name" value="PPR_2"/>
    <property type="match status" value="2"/>
</dbReference>
<gene>
    <name evidence="4" type="ORF">LITE_LOCUS20407</name>
</gene>
<feature type="repeat" description="PPR" evidence="3">
    <location>
        <begin position="168"/>
        <end position="202"/>
    </location>
</feature>
<dbReference type="PROSITE" id="PS51375">
    <property type="entry name" value="PPR"/>
    <property type="match status" value="5"/>
</dbReference>
<evidence type="ECO:0000256" key="3">
    <source>
        <dbReference type="PROSITE-ProRule" id="PRU00708"/>
    </source>
</evidence>
<dbReference type="InterPro" id="IPR002885">
    <property type="entry name" value="PPR_rpt"/>
</dbReference>
<feature type="repeat" description="PPR" evidence="3">
    <location>
        <begin position="242"/>
        <end position="276"/>
    </location>
</feature>
<feature type="repeat" description="PPR" evidence="3">
    <location>
        <begin position="110"/>
        <end position="144"/>
    </location>
</feature>
<keyword evidence="2" id="KW-0677">Repeat</keyword>
<evidence type="ECO:0000256" key="1">
    <source>
        <dbReference type="ARBA" id="ARBA00007626"/>
    </source>
</evidence>
<feature type="repeat" description="PPR" evidence="3">
    <location>
        <begin position="203"/>
        <end position="241"/>
    </location>
</feature>
<organism evidence="4 5">
    <name type="scientific">Linum tenue</name>
    <dbReference type="NCBI Taxonomy" id="586396"/>
    <lineage>
        <taxon>Eukaryota</taxon>
        <taxon>Viridiplantae</taxon>
        <taxon>Streptophyta</taxon>
        <taxon>Embryophyta</taxon>
        <taxon>Tracheophyta</taxon>
        <taxon>Spermatophyta</taxon>
        <taxon>Magnoliopsida</taxon>
        <taxon>eudicotyledons</taxon>
        <taxon>Gunneridae</taxon>
        <taxon>Pentapetalae</taxon>
        <taxon>rosids</taxon>
        <taxon>fabids</taxon>
        <taxon>Malpighiales</taxon>
        <taxon>Linaceae</taxon>
        <taxon>Linum</taxon>
    </lineage>
</organism>
<evidence type="ECO:0000313" key="4">
    <source>
        <dbReference type="EMBL" id="CAI0425464.1"/>
    </source>
</evidence>
<dbReference type="Gene3D" id="1.25.40.10">
    <property type="entry name" value="Tetratricopeptide repeat domain"/>
    <property type="match status" value="2"/>
</dbReference>
<sequence length="383" mass="42124">MISFLSQSQSLFNAQFSGDLLDSVLLKLRLNAGACLIFFKLAASQPNFGPGVKSYCKLVHILSRPDDEAGDCAGCLQLLDHMVNAYCKQGRVDRAVEFVKETEHSGFELNVVSYNSLTDGYVSVGDMEGAYGVLKIMKANGVLRNEVGKMDEAEQIFAKMVEFGCKSDGITFRTVGDGYCKAGNVEEALEVKEKREKDAISPSVEMYNSLITALFKCGKVTGNVDEAFRLCDEMVNYGIVANITTYNALMNGLRKSGNMSRAQRLFDKLHAKDRRLSKYSCELMPVRGPVVTGSSIRGHVVVFPVLFATLSKSVHGFSEALRLLSTLYFEDSNNTVKSFTYATGREYLDAKKVDLSWHSSKGVKGWLAMRSCGGKLTSPSLLK</sequence>
<dbReference type="SUPFAM" id="SSF48452">
    <property type="entry name" value="TPR-like"/>
    <property type="match status" value="1"/>
</dbReference>
<comment type="caution">
    <text evidence="4">The sequence shown here is derived from an EMBL/GenBank/DDBJ whole genome shotgun (WGS) entry which is preliminary data.</text>
</comment>
<protein>
    <recommendedName>
        <fullName evidence="6">Pentatricopeptide repeat-containing protein</fullName>
    </recommendedName>
</protein>